<organism evidence="3 4">
    <name type="scientific">Aphis glycines</name>
    <name type="common">Soybean aphid</name>
    <dbReference type="NCBI Taxonomy" id="307491"/>
    <lineage>
        <taxon>Eukaryota</taxon>
        <taxon>Metazoa</taxon>
        <taxon>Ecdysozoa</taxon>
        <taxon>Arthropoda</taxon>
        <taxon>Hexapoda</taxon>
        <taxon>Insecta</taxon>
        <taxon>Pterygota</taxon>
        <taxon>Neoptera</taxon>
        <taxon>Paraneoptera</taxon>
        <taxon>Hemiptera</taxon>
        <taxon>Sternorrhyncha</taxon>
        <taxon>Aphidomorpha</taxon>
        <taxon>Aphidoidea</taxon>
        <taxon>Aphididae</taxon>
        <taxon>Aphidini</taxon>
        <taxon>Aphis</taxon>
        <taxon>Aphis</taxon>
    </lineage>
</organism>
<dbReference type="GO" id="GO:0034657">
    <property type="term" value="C:GID complex"/>
    <property type="evidence" value="ECO:0007669"/>
    <property type="project" value="TreeGrafter"/>
</dbReference>
<dbReference type="PANTHER" id="PTHR14534:SF3">
    <property type="entry name" value="GID COMPLEX SUBUNIT 4 HOMOLOG"/>
    <property type="match status" value="1"/>
</dbReference>
<dbReference type="GO" id="GO:0006623">
    <property type="term" value="P:protein targeting to vacuole"/>
    <property type="evidence" value="ECO:0007669"/>
    <property type="project" value="TreeGrafter"/>
</dbReference>
<gene>
    <name evidence="3" type="ORF">AGLY_012762</name>
</gene>
<dbReference type="AlphaFoldDB" id="A0A6G0TA79"/>
<dbReference type="InterPro" id="IPR019180">
    <property type="entry name" value="Oxidoreductase-like_N"/>
</dbReference>
<dbReference type="PANTHER" id="PTHR14534">
    <property type="entry name" value="VACUOLAR IMPORT AND DEGRADATION PROTEIN 24"/>
    <property type="match status" value="1"/>
</dbReference>
<dbReference type="InterPro" id="IPR018618">
    <property type="entry name" value="GID4/10-like"/>
</dbReference>
<dbReference type="OrthoDB" id="62at2759"/>
<name>A0A6G0TA79_APHGL</name>
<evidence type="ECO:0000313" key="3">
    <source>
        <dbReference type="EMBL" id="KAE9527689.1"/>
    </source>
</evidence>
<dbReference type="GO" id="GO:0007039">
    <property type="term" value="P:protein catabolic process in the vacuole"/>
    <property type="evidence" value="ECO:0007669"/>
    <property type="project" value="TreeGrafter"/>
</dbReference>
<dbReference type="GO" id="GO:0045721">
    <property type="term" value="P:negative regulation of gluconeogenesis"/>
    <property type="evidence" value="ECO:0007669"/>
    <property type="project" value="TreeGrafter"/>
</dbReference>
<sequence>MPVKVDITPRPPANSKQLGVTGSILYSGSKFQGFQRSKGNSYEVEVVLQYVDEQNGYLCGYLKIKGLTEEFPNLTTYFDGEIINRRCPFLTRKWDADEEVDKKHWNKFAAFCQYAKTFNSDEFDYYELENADHVFMRWKEHFLVPDHTIRDISGASFAGFYYICFQKSTSSIEGYYYHRSSEWYQTLCLTHVPEHSTQIYEFRRVCSQQPPELPEEPTTCCMSGCANCVWIDYADKIRSILANSDSKQVSQMILDKIKDPNMKAFLSMELKSKGF</sequence>
<dbReference type="Pfam" id="PF09791">
    <property type="entry name" value="Oxidored-like"/>
    <property type="match status" value="1"/>
</dbReference>
<accession>A0A6G0TA79</accession>
<dbReference type="Pfam" id="PF09783">
    <property type="entry name" value="Vac_ImportDeg"/>
    <property type="match status" value="1"/>
</dbReference>
<protein>
    <recommendedName>
        <fullName evidence="2">Oxidoreductase-like domain-containing protein</fullName>
    </recommendedName>
</protein>
<comment type="caution">
    <text evidence="3">The sequence shown here is derived from an EMBL/GenBank/DDBJ whole genome shotgun (WGS) entry which is preliminary data.</text>
</comment>
<keyword evidence="4" id="KW-1185">Reference proteome</keyword>
<dbReference type="EMBL" id="VYZN01000051">
    <property type="protein sequence ID" value="KAE9527689.1"/>
    <property type="molecule type" value="Genomic_DNA"/>
</dbReference>
<feature type="domain" description="Oxidoreductase-like" evidence="2">
    <location>
        <begin position="211"/>
        <end position="238"/>
    </location>
</feature>
<reference evidence="3 4" key="1">
    <citation type="submission" date="2019-08" db="EMBL/GenBank/DDBJ databases">
        <title>The genome of the soybean aphid Biotype 1, its phylome, world population structure and adaptation to the North American continent.</title>
        <authorList>
            <person name="Giordano R."/>
            <person name="Donthu R.K."/>
            <person name="Hernandez A.G."/>
            <person name="Wright C.L."/>
            <person name="Zimin A.V."/>
        </authorList>
    </citation>
    <scope>NUCLEOTIDE SEQUENCE [LARGE SCALE GENOMIC DNA]</scope>
    <source>
        <tissue evidence="3">Whole aphids</tissue>
    </source>
</reference>
<dbReference type="GO" id="GO:0005773">
    <property type="term" value="C:vacuole"/>
    <property type="evidence" value="ECO:0007669"/>
    <property type="project" value="GOC"/>
</dbReference>
<evidence type="ECO:0000256" key="1">
    <source>
        <dbReference type="ARBA" id="ARBA00061469"/>
    </source>
</evidence>
<evidence type="ECO:0000259" key="2">
    <source>
        <dbReference type="Pfam" id="PF09791"/>
    </source>
</evidence>
<proteinExistence type="inferred from homology"/>
<dbReference type="Proteomes" id="UP000475862">
    <property type="component" value="Unassembled WGS sequence"/>
</dbReference>
<dbReference type="GO" id="GO:0043161">
    <property type="term" value="P:proteasome-mediated ubiquitin-dependent protein catabolic process"/>
    <property type="evidence" value="ECO:0007669"/>
    <property type="project" value="TreeGrafter"/>
</dbReference>
<comment type="similarity">
    <text evidence="1">Belongs to the GID4/VID24 family.</text>
</comment>
<evidence type="ECO:0000313" key="4">
    <source>
        <dbReference type="Proteomes" id="UP000475862"/>
    </source>
</evidence>